<dbReference type="InterPro" id="IPR014975">
    <property type="entry name" value="DUF1836"/>
</dbReference>
<keyword evidence="2" id="KW-1185">Reference proteome</keyword>
<name>N2A1G1_9FIRM</name>
<dbReference type="STRING" id="1235802.C823_05319"/>
<comment type="caution">
    <text evidence="1">The sequence shown here is derived from an EMBL/GenBank/DDBJ whole genome shotgun (WGS) entry which is preliminary data.</text>
</comment>
<evidence type="ECO:0008006" key="3">
    <source>
        <dbReference type="Google" id="ProtNLM"/>
    </source>
</evidence>
<dbReference type="Proteomes" id="UP000012589">
    <property type="component" value="Unassembled WGS sequence"/>
</dbReference>
<reference evidence="1 2" key="1">
    <citation type="journal article" date="2014" name="Genome Announc.">
        <title>Draft genome sequences of the altered schaedler flora, a defined bacterial community from gnotobiotic mice.</title>
        <authorList>
            <person name="Wannemuehler M.J."/>
            <person name="Overstreet A.M."/>
            <person name="Ward D.V."/>
            <person name="Phillips G.J."/>
        </authorList>
    </citation>
    <scope>NUCLEOTIDE SEQUENCE [LARGE SCALE GENOMIC DNA]</scope>
    <source>
        <strain evidence="1 2">ASF492</strain>
    </source>
</reference>
<evidence type="ECO:0000313" key="2">
    <source>
        <dbReference type="Proteomes" id="UP000012589"/>
    </source>
</evidence>
<dbReference type="AlphaFoldDB" id="N2A1G1"/>
<proteinExistence type="predicted"/>
<gene>
    <name evidence="1" type="ORF">C823_05319</name>
</gene>
<protein>
    <recommendedName>
        <fullName evidence="3">DUF1836 domain-containing protein</fullName>
    </recommendedName>
</protein>
<dbReference type="HOGENOM" id="CLU_085303_0_0_9"/>
<accession>N2A1G1</accession>
<organism evidence="1 2">
    <name type="scientific">Eubacterium plexicaudatum ASF492</name>
    <dbReference type="NCBI Taxonomy" id="1235802"/>
    <lineage>
        <taxon>Bacteria</taxon>
        <taxon>Bacillati</taxon>
        <taxon>Bacillota</taxon>
        <taxon>Clostridia</taxon>
        <taxon>Eubacteriales</taxon>
        <taxon>Eubacteriaceae</taxon>
        <taxon>Eubacterium</taxon>
    </lineage>
</organism>
<dbReference type="PATRIC" id="fig|1235802.3.peg.5610"/>
<dbReference type="OrthoDB" id="3191472at2"/>
<dbReference type="Pfam" id="PF08876">
    <property type="entry name" value="DUF1836"/>
    <property type="match status" value="1"/>
</dbReference>
<dbReference type="EMBL" id="AQFT01000158">
    <property type="protein sequence ID" value="EMZ19845.1"/>
    <property type="molecule type" value="Genomic_DNA"/>
</dbReference>
<sequence>MTIDEKDLLNSILASLNRIDYIKPEDIPNIDLYMDQVTTFMNKELAETRRYPDDKILTKTMINNYTKNNLLPAPDRKKYTKEHLLTLIFIYYFKGILSIHDIQHLLNPITDRYFSKKGNLDLTAIYEEVFGLEKDEADMLAKDITRKFNTSSHTFPDAPQEERENLQLFAFLCMLSFDVYVKRMLIEKIIDAKLTKKTEEKGKKSVKENRKNK</sequence>
<evidence type="ECO:0000313" key="1">
    <source>
        <dbReference type="EMBL" id="EMZ19845.1"/>
    </source>
</evidence>
<dbReference type="PANTHER" id="PTHR40056">
    <property type="entry name" value="HYPOTHETICAL CYTOSOLIC PROTEIN"/>
    <property type="match status" value="1"/>
</dbReference>
<dbReference type="eggNOG" id="COG0789">
    <property type="taxonomic scope" value="Bacteria"/>
</dbReference>
<dbReference type="PANTHER" id="PTHR40056:SF1">
    <property type="entry name" value="DUF1836 DOMAIN-CONTAINING PROTEIN"/>
    <property type="match status" value="1"/>
</dbReference>